<name>A0A423WK53_9PEZI</name>
<feature type="region of interest" description="Disordered" evidence="1">
    <location>
        <begin position="1"/>
        <end position="23"/>
    </location>
</feature>
<proteinExistence type="predicted"/>
<dbReference type="Proteomes" id="UP000283895">
    <property type="component" value="Unassembled WGS sequence"/>
</dbReference>
<dbReference type="OrthoDB" id="10490477at2759"/>
<dbReference type="AlphaFoldDB" id="A0A423WK53"/>
<protein>
    <submittedName>
        <fullName evidence="2">Uncharacterized protein</fullName>
    </submittedName>
</protein>
<accession>A0A423WK53</accession>
<gene>
    <name evidence="2" type="ORF">VMCG_05374</name>
</gene>
<evidence type="ECO:0000313" key="2">
    <source>
        <dbReference type="EMBL" id="ROW03816.1"/>
    </source>
</evidence>
<dbReference type="EMBL" id="LKEA01000015">
    <property type="protein sequence ID" value="ROW03816.1"/>
    <property type="molecule type" value="Genomic_DNA"/>
</dbReference>
<evidence type="ECO:0000256" key="1">
    <source>
        <dbReference type="SAM" id="MobiDB-lite"/>
    </source>
</evidence>
<sequence>MPPRRPLSYIRDPMIDGSNDSASLTPDDWVWTNSPSGLDTNFEPPRHYNTFGATGLTGGGSDSAFIGFDSGISPEELYNGNGVNLGPSGQLSLLSGGQGQGMET</sequence>
<organism evidence="2 3">
    <name type="scientific">Cytospora schulzeri</name>
    <dbReference type="NCBI Taxonomy" id="448051"/>
    <lineage>
        <taxon>Eukaryota</taxon>
        <taxon>Fungi</taxon>
        <taxon>Dikarya</taxon>
        <taxon>Ascomycota</taxon>
        <taxon>Pezizomycotina</taxon>
        <taxon>Sordariomycetes</taxon>
        <taxon>Sordariomycetidae</taxon>
        <taxon>Diaporthales</taxon>
        <taxon>Cytosporaceae</taxon>
        <taxon>Cytospora</taxon>
    </lineage>
</organism>
<comment type="caution">
    <text evidence="2">The sequence shown here is derived from an EMBL/GenBank/DDBJ whole genome shotgun (WGS) entry which is preliminary data.</text>
</comment>
<keyword evidence="3" id="KW-1185">Reference proteome</keyword>
<reference evidence="2 3" key="1">
    <citation type="submission" date="2015-09" db="EMBL/GenBank/DDBJ databases">
        <title>Host preference determinants of Valsa canker pathogens revealed by comparative genomics.</title>
        <authorList>
            <person name="Yin Z."/>
            <person name="Huang L."/>
        </authorList>
    </citation>
    <scope>NUCLEOTIDE SEQUENCE [LARGE SCALE GENOMIC DNA]</scope>
    <source>
        <strain evidence="2 3">03-1</strain>
    </source>
</reference>
<evidence type="ECO:0000313" key="3">
    <source>
        <dbReference type="Proteomes" id="UP000283895"/>
    </source>
</evidence>